<evidence type="ECO:0000256" key="1">
    <source>
        <dbReference type="ARBA" id="ARBA00004651"/>
    </source>
</evidence>
<reference evidence="8 9" key="1">
    <citation type="journal article" date="2015" name="Genome Biol. Evol.">
        <title>Comparative Genomics of a Bacterivorous Green Alga Reveals Evolutionary Causalities and Consequences of Phago-Mixotrophic Mode of Nutrition.</title>
        <authorList>
            <person name="Burns J.A."/>
            <person name="Paasch A."/>
            <person name="Narechania A."/>
            <person name="Kim E."/>
        </authorList>
    </citation>
    <scope>NUCLEOTIDE SEQUENCE [LARGE SCALE GENOMIC DNA]</scope>
    <source>
        <strain evidence="8 9">PLY_AMNH</strain>
    </source>
</reference>
<keyword evidence="9" id="KW-1185">Reference proteome</keyword>
<protein>
    <submittedName>
        <fullName evidence="8">Uncharacterized protein</fullName>
    </submittedName>
</protein>
<feature type="transmembrane region" description="Helical" evidence="7">
    <location>
        <begin position="147"/>
        <end position="174"/>
    </location>
</feature>
<evidence type="ECO:0000256" key="5">
    <source>
        <dbReference type="ARBA" id="ARBA00023136"/>
    </source>
</evidence>
<sequence>MTVQSYLSSVRIPRVDIELDCECLTGVPEANYSAAALAESGPSGKRTGPVARSTHRHGLTASSTKVHFGSCWRVRKCRLGRCRIWPSVRASSDGDDGAPPSSRNSPPPLTLAAVLALPAIVIGTYVAQNGGPAEFLQEVVNGDRGPAFFVGSYVVATVALLPASVLTLAAGYLYGPIKGTALVSIASTTAAATAFLISRYLVMPEPI</sequence>
<dbReference type="GO" id="GO:0005886">
    <property type="term" value="C:plasma membrane"/>
    <property type="evidence" value="ECO:0007669"/>
    <property type="project" value="UniProtKB-SubCell"/>
</dbReference>
<proteinExistence type="predicted"/>
<evidence type="ECO:0000313" key="8">
    <source>
        <dbReference type="EMBL" id="KAK3268503.1"/>
    </source>
</evidence>
<keyword evidence="5 7" id="KW-0472">Membrane</keyword>
<dbReference type="Proteomes" id="UP001190700">
    <property type="component" value="Unassembled WGS sequence"/>
</dbReference>
<organism evidence="8 9">
    <name type="scientific">Cymbomonas tetramitiformis</name>
    <dbReference type="NCBI Taxonomy" id="36881"/>
    <lineage>
        <taxon>Eukaryota</taxon>
        <taxon>Viridiplantae</taxon>
        <taxon>Chlorophyta</taxon>
        <taxon>Pyramimonadophyceae</taxon>
        <taxon>Pyramimonadales</taxon>
        <taxon>Pyramimonadaceae</taxon>
        <taxon>Cymbomonas</taxon>
    </lineage>
</organism>
<dbReference type="InterPro" id="IPR015414">
    <property type="entry name" value="TMEM64"/>
</dbReference>
<dbReference type="EMBL" id="LGRX02011795">
    <property type="protein sequence ID" value="KAK3268503.1"/>
    <property type="molecule type" value="Genomic_DNA"/>
</dbReference>
<evidence type="ECO:0000256" key="2">
    <source>
        <dbReference type="ARBA" id="ARBA00022475"/>
    </source>
</evidence>
<accession>A0AAE0L1D6</accession>
<feature type="transmembrane region" description="Helical" evidence="7">
    <location>
        <begin position="109"/>
        <end position="127"/>
    </location>
</feature>
<evidence type="ECO:0000256" key="3">
    <source>
        <dbReference type="ARBA" id="ARBA00022692"/>
    </source>
</evidence>
<comment type="subcellular location">
    <subcellularLocation>
        <location evidence="1">Cell membrane</location>
        <topology evidence="1">Multi-pass membrane protein</topology>
    </subcellularLocation>
</comment>
<dbReference type="AlphaFoldDB" id="A0AAE0L1D6"/>
<dbReference type="PANTHER" id="PTHR12677">
    <property type="entry name" value="GOLGI APPARATUS MEMBRANE PROTEIN TVP38-RELATED"/>
    <property type="match status" value="1"/>
</dbReference>
<name>A0AAE0L1D6_9CHLO</name>
<evidence type="ECO:0000256" key="7">
    <source>
        <dbReference type="SAM" id="Phobius"/>
    </source>
</evidence>
<evidence type="ECO:0000256" key="6">
    <source>
        <dbReference type="SAM" id="MobiDB-lite"/>
    </source>
</evidence>
<keyword evidence="3 7" id="KW-0812">Transmembrane</keyword>
<dbReference type="PANTHER" id="PTHR12677:SF59">
    <property type="entry name" value="GOLGI APPARATUS MEMBRANE PROTEIN TVP38-RELATED"/>
    <property type="match status" value="1"/>
</dbReference>
<keyword evidence="2" id="KW-1003">Cell membrane</keyword>
<evidence type="ECO:0000313" key="9">
    <source>
        <dbReference type="Proteomes" id="UP001190700"/>
    </source>
</evidence>
<keyword evidence="4 7" id="KW-1133">Transmembrane helix</keyword>
<evidence type="ECO:0000256" key="4">
    <source>
        <dbReference type="ARBA" id="ARBA00022989"/>
    </source>
</evidence>
<feature type="region of interest" description="Disordered" evidence="6">
    <location>
        <begin position="38"/>
        <end position="58"/>
    </location>
</feature>
<comment type="caution">
    <text evidence="8">The sequence shown here is derived from an EMBL/GenBank/DDBJ whole genome shotgun (WGS) entry which is preliminary data.</text>
</comment>
<gene>
    <name evidence="8" type="ORF">CYMTET_23000</name>
</gene>
<feature type="transmembrane region" description="Helical" evidence="7">
    <location>
        <begin position="181"/>
        <end position="202"/>
    </location>
</feature>